<dbReference type="CDD" id="cd01164">
    <property type="entry name" value="FruK_PfkB_like"/>
    <property type="match status" value="1"/>
</dbReference>
<accession>A8LKZ9</accession>
<keyword evidence="3" id="KW-0547">Nucleotide-binding</keyword>
<keyword evidence="9" id="KW-1185">Reference proteome</keyword>
<dbReference type="InterPro" id="IPR011611">
    <property type="entry name" value="PfkB_dom"/>
</dbReference>
<dbReference type="GO" id="GO:0003872">
    <property type="term" value="F:6-phosphofructokinase activity"/>
    <property type="evidence" value="ECO:0007669"/>
    <property type="project" value="TreeGrafter"/>
</dbReference>
<keyword evidence="5" id="KW-0067">ATP-binding</keyword>
<dbReference type="GO" id="GO:0005829">
    <property type="term" value="C:cytosol"/>
    <property type="evidence" value="ECO:0007669"/>
    <property type="project" value="TreeGrafter"/>
</dbReference>
<evidence type="ECO:0000256" key="5">
    <source>
        <dbReference type="ARBA" id="ARBA00022840"/>
    </source>
</evidence>
<evidence type="ECO:0000256" key="2">
    <source>
        <dbReference type="ARBA" id="ARBA00022679"/>
    </source>
</evidence>
<dbReference type="PANTHER" id="PTHR46566:SF2">
    <property type="entry name" value="ATP-DEPENDENT 6-PHOSPHOFRUCTOKINASE ISOZYME 2"/>
    <property type="match status" value="1"/>
</dbReference>
<organism evidence="8 9">
    <name type="scientific">Dinoroseobacter shibae (strain DSM 16493 / NCIMB 14021 / DFL 12)</name>
    <dbReference type="NCBI Taxonomy" id="398580"/>
    <lineage>
        <taxon>Bacteria</taxon>
        <taxon>Pseudomonadati</taxon>
        <taxon>Pseudomonadota</taxon>
        <taxon>Alphaproteobacteria</taxon>
        <taxon>Rhodobacterales</taxon>
        <taxon>Roseobacteraceae</taxon>
        <taxon>Dinoroseobacter</taxon>
    </lineage>
</organism>
<dbReference type="InterPro" id="IPR017583">
    <property type="entry name" value="Tagatose/fructose_Pkinase"/>
</dbReference>
<dbReference type="SMR" id="A8LKZ9"/>
<dbReference type="PANTHER" id="PTHR46566">
    <property type="entry name" value="1-PHOSPHOFRUCTOKINASE-RELATED"/>
    <property type="match status" value="1"/>
</dbReference>
<reference evidence="9" key="1">
    <citation type="journal article" date="2010" name="ISME J.">
        <title>The complete genome sequence of the algal symbiont Dinoroseobacter shibae: a hitchhiker's guide to life in the sea.</title>
        <authorList>
            <person name="Wagner-Dobler I."/>
            <person name="Ballhausen B."/>
            <person name="Berger M."/>
            <person name="Brinkhoff T."/>
            <person name="Buchholz I."/>
            <person name="Bunk B."/>
            <person name="Cypionka H."/>
            <person name="Daniel R."/>
            <person name="Drepper T."/>
            <person name="Gerdts G."/>
            <person name="Hahnke S."/>
            <person name="Han C."/>
            <person name="Jahn D."/>
            <person name="Kalhoefer D."/>
            <person name="Kiss H."/>
            <person name="Klenk H.P."/>
            <person name="Kyrpides N."/>
            <person name="Liebl W."/>
            <person name="Liesegang H."/>
            <person name="Meincke L."/>
            <person name="Pati A."/>
            <person name="Petersen J."/>
            <person name="Piekarski T."/>
            <person name="Pommerenke C."/>
            <person name="Pradella S."/>
            <person name="Pukall R."/>
            <person name="Rabus R."/>
            <person name="Stackebrandt E."/>
            <person name="Thole S."/>
            <person name="Thompson L."/>
            <person name="Tielen P."/>
            <person name="Tomasch J."/>
            <person name="von Jan M."/>
            <person name="Wanphrut N."/>
            <person name="Wichels A."/>
            <person name="Zech H."/>
            <person name="Simon M."/>
        </authorList>
    </citation>
    <scope>NUCLEOTIDE SEQUENCE [LARGE SCALE GENOMIC DNA]</scope>
    <source>
        <strain evidence="9">DSM 16493 / NCIMB 14021 / DFL 12</strain>
    </source>
</reference>
<comment type="similarity">
    <text evidence="1 6">Belongs to the carbohydrate kinase PfkB family.</text>
</comment>
<gene>
    <name evidence="8" type="ordered locus">Dshi_1621</name>
</gene>
<protein>
    <recommendedName>
        <fullName evidence="6">Phosphofructokinase</fullName>
    </recommendedName>
</protein>
<dbReference type="InterPro" id="IPR029056">
    <property type="entry name" value="Ribokinase-like"/>
</dbReference>
<name>A8LKZ9_DINSH</name>
<sequence length="316" mass="32323">MTRIVTLTLNPALDSSTDAEHVAPDLKLRCSAPRADAGGGGVNVSRAIAFLGGQSLAALALGGGPGERVRQLLRVEGIPVHDLGVAVETRQNLSVIARDTGAQYRFIMPGQTWTDVDVDRSCEALCKLARAGDLIVPSGSLPPGVGPGDLVALTNRLAVLGVRIVLDTSGAALQAFATGRAKTLHVLRMDLEEAQSLAGRDLDTVADVAQFGRELVDAGAAKSVIVAKGAEGSILVTSRGQGWHVRPPKVNVVSKTGAGDSFVAGFTLALAQGSSDLEATVRGVGAAASAVTTPDTDLCDGASAERYAALSTVTEL</sequence>
<evidence type="ECO:0000256" key="1">
    <source>
        <dbReference type="ARBA" id="ARBA00010688"/>
    </source>
</evidence>
<dbReference type="SUPFAM" id="SSF53613">
    <property type="entry name" value="Ribokinase-like"/>
    <property type="match status" value="1"/>
</dbReference>
<dbReference type="AlphaFoldDB" id="A8LKZ9"/>
<dbReference type="InterPro" id="IPR002173">
    <property type="entry name" value="Carboh/pur_kinase_PfkB_CS"/>
</dbReference>
<dbReference type="HOGENOM" id="CLU_050013_0_2_5"/>
<dbReference type="STRING" id="398580.Dshi_1621"/>
<dbReference type="Gene3D" id="3.40.1190.20">
    <property type="match status" value="1"/>
</dbReference>
<dbReference type="GO" id="GO:0005524">
    <property type="term" value="F:ATP binding"/>
    <property type="evidence" value="ECO:0007669"/>
    <property type="project" value="UniProtKB-KW"/>
</dbReference>
<keyword evidence="2 6" id="KW-0808">Transferase</keyword>
<dbReference type="PIRSF" id="PIRSF000535">
    <property type="entry name" value="1PFK/6PFK/LacC"/>
    <property type="match status" value="1"/>
</dbReference>
<dbReference type="RefSeq" id="WP_012178293.1">
    <property type="nucleotide sequence ID" value="NC_009952.1"/>
</dbReference>
<evidence type="ECO:0000256" key="4">
    <source>
        <dbReference type="ARBA" id="ARBA00022777"/>
    </source>
</evidence>
<dbReference type="OrthoDB" id="9801219at2"/>
<feature type="domain" description="Carbohydrate kinase PfkB" evidence="7">
    <location>
        <begin position="19"/>
        <end position="298"/>
    </location>
</feature>
<evidence type="ECO:0000313" key="9">
    <source>
        <dbReference type="Proteomes" id="UP000006833"/>
    </source>
</evidence>
<evidence type="ECO:0000256" key="6">
    <source>
        <dbReference type="PIRNR" id="PIRNR000535"/>
    </source>
</evidence>
<evidence type="ECO:0000259" key="7">
    <source>
        <dbReference type="Pfam" id="PF00294"/>
    </source>
</evidence>
<evidence type="ECO:0000313" key="8">
    <source>
        <dbReference type="EMBL" id="ABV93363.1"/>
    </source>
</evidence>
<dbReference type="eggNOG" id="COG1105">
    <property type="taxonomic scope" value="Bacteria"/>
</dbReference>
<dbReference type="EMBL" id="CP000830">
    <property type="protein sequence ID" value="ABV93363.1"/>
    <property type="molecule type" value="Genomic_DNA"/>
</dbReference>
<dbReference type="Proteomes" id="UP000006833">
    <property type="component" value="Chromosome"/>
</dbReference>
<dbReference type="Pfam" id="PF00294">
    <property type="entry name" value="PfkB"/>
    <property type="match status" value="1"/>
</dbReference>
<proteinExistence type="inferred from homology"/>
<dbReference type="PROSITE" id="PS00583">
    <property type="entry name" value="PFKB_KINASES_1"/>
    <property type="match status" value="1"/>
</dbReference>
<evidence type="ECO:0000256" key="3">
    <source>
        <dbReference type="ARBA" id="ARBA00022741"/>
    </source>
</evidence>
<dbReference type="NCBIfam" id="TIGR03168">
    <property type="entry name" value="1-PFK"/>
    <property type="match status" value="1"/>
</dbReference>
<keyword evidence="4 8" id="KW-0418">Kinase</keyword>
<dbReference type="KEGG" id="dsh:Dshi_1621"/>